<feature type="compositionally biased region" description="Polar residues" evidence="6">
    <location>
        <begin position="10"/>
        <end position="26"/>
    </location>
</feature>
<dbReference type="Proteomes" id="UP001272137">
    <property type="component" value="Unassembled WGS sequence"/>
</dbReference>
<reference evidence="8" key="1">
    <citation type="submission" date="2018-08" db="EMBL/GenBank/DDBJ databases">
        <title>Identification of Burkholderia cepacia strains that express a Burkholderia pseudomallei-like capsular polysaccharide.</title>
        <authorList>
            <person name="Burtnick M.N."/>
            <person name="Vongsouvath M."/>
            <person name="Newton P."/>
            <person name="Wuthiekanun V."/>
            <person name="Limmathurotsakul D."/>
            <person name="Brett P.J."/>
            <person name="Chantratita N."/>
            <person name="Dance D.A."/>
        </authorList>
    </citation>
    <scope>NUCLEOTIDE SEQUENCE</scope>
    <source>
        <strain evidence="8">SBXCC001</strain>
    </source>
</reference>
<dbReference type="EMBL" id="QXCT01000001">
    <property type="protein sequence ID" value="MDW9252474.1"/>
    <property type="molecule type" value="Genomic_DNA"/>
</dbReference>
<dbReference type="Pfam" id="PF03963">
    <property type="entry name" value="FlgD"/>
    <property type="match status" value="1"/>
</dbReference>
<evidence type="ECO:0000256" key="5">
    <source>
        <dbReference type="RuleBase" id="RU362076"/>
    </source>
</evidence>
<evidence type="ECO:0000256" key="2">
    <source>
        <dbReference type="ARBA" id="ARBA00016013"/>
    </source>
</evidence>
<accession>A0AAW9CXH7</accession>
<feature type="domain" description="FlgD/Vpr Ig-like" evidence="7">
    <location>
        <begin position="121"/>
        <end position="187"/>
    </location>
</feature>
<dbReference type="GO" id="GO:0044781">
    <property type="term" value="P:bacterial-type flagellum organization"/>
    <property type="evidence" value="ECO:0007669"/>
    <property type="project" value="UniProtKB-UniRule"/>
</dbReference>
<sequence length="241" mass="25528">MTARERYEDNMSNTIQPRAGDTQQPGAGQRMPSPYSNGANSPTDLFAKLLAAQIQNQNPLEPMDASQFVTQIMMGQQTEALGVVANLTQNSAALMESMLVVSLGSQVGTQVMVRTDSLDLKDDTRNARIVLDNAESDVTVVLTDSAGNSHRIALGAQAKGDVNFTIDPEGLGLPAGQYKIRVETASGAKAGVEVEGTLENVRLAADGKVILHVAGVGDVETSSISSFLGRRPANETRKETV</sequence>
<evidence type="ECO:0000256" key="6">
    <source>
        <dbReference type="SAM" id="MobiDB-lite"/>
    </source>
</evidence>
<dbReference type="Gene3D" id="2.30.30.910">
    <property type="match status" value="1"/>
</dbReference>
<feature type="region of interest" description="Disordered" evidence="6">
    <location>
        <begin position="1"/>
        <end position="41"/>
    </location>
</feature>
<dbReference type="InterPro" id="IPR005648">
    <property type="entry name" value="FlgD"/>
</dbReference>
<proteinExistence type="inferred from homology"/>
<gene>
    <name evidence="8" type="ORF">C7S16_5864</name>
</gene>
<comment type="similarity">
    <text evidence="1 5">Belongs to the FlgD family.</text>
</comment>
<keyword evidence="3 5" id="KW-1005">Bacterial flagellum biogenesis</keyword>
<comment type="caution">
    <text evidence="8">The sequence shown here is derived from an EMBL/GenBank/DDBJ whole genome shotgun (WGS) entry which is preliminary data.</text>
</comment>
<evidence type="ECO:0000259" key="7">
    <source>
        <dbReference type="Pfam" id="PF13860"/>
    </source>
</evidence>
<protein>
    <recommendedName>
        <fullName evidence="2 5">Basal-body rod modification protein FlgD</fullName>
    </recommendedName>
</protein>
<organism evidence="8 9">
    <name type="scientific">Burkholderia thailandensis</name>
    <dbReference type="NCBI Taxonomy" id="57975"/>
    <lineage>
        <taxon>Bacteria</taxon>
        <taxon>Pseudomonadati</taxon>
        <taxon>Pseudomonadota</taxon>
        <taxon>Betaproteobacteria</taxon>
        <taxon>Burkholderiales</taxon>
        <taxon>Burkholderiaceae</taxon>
        <taxon>Burkholderia</taxon>
        <taxon>pseudomallei group</taxon>
    </lineage>
</organism>
<comment type="function">
    <text evidence="4 5">Required for flagellar hook formation. May act as a scaffolding protein.</text>
</comment>
<dbReference type="AlphaFoldDB" id="A0AAW9CXH7"/>
<evidence type="ECO:0000256" key="3">
    <source>
        <dbReference type="ARBA" id="ARBA00022795"/>
    </source>
</evidence>
<evidence type="ECO:0000256" key="4">
    <source>
        <dbReference type="ARBA" id="ARBA00024746"/>
    </source>
</evidence>
<dbReference type="Gene3D" id="2.60.40.4070">
    <property type="match status" value="1"/>
</dbReference>
<evidence type="ECO:0000256" key="1">
    <source>
        <dbReference type="ARBA" id="ARBA00010577"/>
    </source>
</evidence>
<dbReference type="InterPro" id="IPR025965">
    <property type="entry name" value="FlgD/Vpr_Ig-like"/>
</dbReference>
<dbReference type="Pfam" id="PF13860">
    <property type="entry name" value="FlgD_ig"/>
    <property type="match status" value="1"/>
</dbReference>
<evidence type="ECO:0000313" key="9">
    <source>
        <dbReference type="Proteomes" id="UP001272137"/>
    </source>
</evidence>
<evidence type="ECO:0000313" key="8">
    <source>
        <dbReference type="EMBL" id="MDW9252474.1"/>
    </source>
</evidence>
<name>A0AAW9CXH7_BURTH</name>